<feature type="non-terminal residue" evidence="1">
    <location>
        <position position="89"/>
    </location>
</feature>
<protein>
    <submittedName>
        <fullName evidence="1">5437_t:CDS:1</fullName>
    </submittedName>
</protein>
<evidence type="ECO:0000313" key="1">
    <source>
        <dbReference type="EMBL" id="CAG8753608.1"/>
    </source>
</evidence>
<feature type="non-terminal residue" evidence="1">
    <location>
        <position position="1"/>
    </location>
</feature>
<dbReference type="EMBL" id="CAJVPZ010037480">
    <property type="protein sequence ID" value="CAG8753608.1"/>
    <property type="molecule type" value="Genomic_DNA"/>
</dbReference>
<name>A0A9N9IVP7_9GLOM</name>
<dbReference type="AlphaFoldDB" id="A0A9N9IVP7"/>
<dbReference type="OrthoDB" id="2454283at2759"/>
<dbReference type="Proteomes" id="UP000789396">
    <property type="component" value="Unassembled WGS sequence"/>
</dbReference>
<organism evidence="1 2">
    <name type="scientific">Racocetra fulgida</name>
    <dbReference type="NCBI Taxonomy" id="60492"/>
    <lineage>
        <taxon>Eukaryota</taxon>
        <taxon>Fungi</taxon>
        <taxon>Fungi incertae sedis</taxon>
        <taxon>Mucoromycota</taxon>
        <taxon>Glomeromycotina</taxon>
        <taxon>Glomeromycetes</taxon>
        <taxon>Diversisporales</taxon>
        <taxon>Gigasporaceae</taxon>
        <taxon>Racocetra</taxon>
    </lineage>
</organism>
<keyword evidence="2" id="KW-1185">Reference proteome</keyword>
<sequence length="89" mass="10036">ICVTEFTEVTSEHEDDSNNQFKIPRIQSDLKLKSRQDEKTIMNPNLEITSNNITVPVLVISKADDGLESGEKTSASDDLSDYFVDAEEW</sequence>
<gene>
    <name evidence="1" type="ORF">RFULGI_LOCUS13778</name>
</gene>
<proteinExistence type="predicted"/>
<accession>A0A9N9IVP7</accession>
<reference evidence="1" key="1">
    <citation type="submission" date="2021-06" db="EMBL/GenBank/DDBJ databases">
        <authorList>
            <person name="Kallberg Y."/>
            <person name="Tangrot J."/>
            <person name="Rosling A."/>
        </authorList>
    </citation>
    <scope>NUCLEOTIDE SEQUENCE</scope>
    <source>
        <strain evidence="1">IN212</strain>
    </source>
</reference>
<comment type="caution">
    <text evidence="1">The sequence shown here is derived from an EMBL/GenBank/DDBJ whole genome shotgun (WGS) entry which is preliminary data.</text>
</comment>
<evidence type="ECO:0000313" key="2">
    <source>
        <dbReference type="Proteomes" id="UP000789396"/>
    </source>
</evidence>